<dbReference type="AlphaFoldDB" id="A0A286UH42"/>
<dbReference type="EMBL" id="NBII01000005">
    <property type="protein sequence ID" value="PAV18785.1"/>
    <property type="molecule type" value="Genomic_DNA"/>
</dbReference>
<dbReference type="InParanoid" id="A0A286UH42"/>
<proteinExistence type="predicted"/>
<evidence type="ECO:0000313" key="3">
    <source>
        <dbReference type="Proteomes" id="UP000217199"/>
    </source>
</evidence>
<feature type="compositionally biased region" description="Polar residues" evidence="1">
    <location>
        <begin position="60"/>
        <end position="69"/>
    </location>
</feature>
<keyword evidence="3" id="KW-1185">Reference proteome</keyword>
<dbReference type="Proteomes" id="UP000217199">
    <property type="component" value="Unassembled WGS sequence"/>
</dbReference>
<feature type="region of interest" description="Disordered" evidence="1">
    <location>
        <begin position="28"/>
        <end position="91"/>
    </location>
</feature>
<gene>
    <name evidence="2" type="ORF">PNOK_0562800</name>
</gene>
<comment type="caution">
    <text evidence="2">The sequence shown here is derived from an EMBL/GenBank/DDBJ whole genome shotgun (WGS) entry which is preliminary data.</text>
</comment>
<evidence type="ECO:0000313" key="2">
    <source>
        <dbReference type="EMBL" id="PAV18785.1"/>
    </source>
</evidence>
<feature type="compositionally biased region" description="Basic and acidic residues" evidence="1">
    <location>
        <begin position="82"/>
        <end position="91"/>
    </location>
</feature>
<accession>A0A286UH42</accession>
<reference evidence="2 3" key="1">
    <citation type="journal article" date="2017" name="Mol. Ecol.">
        <title>Comparative and population genomic landscape of Phellinus noxius: A hypervariable fungus causing root rot in trees.</title>
        <authorList>
            <person name="Chung C.L."/>
            <person name="Lee T.J."/>
            <person name="Akiba M."/>
            <person name="Lee H.H."/>
            <person name="Kuo T.H."/>
            <person name="Liu D."/>
            <person name="Ke H.M."/>
            <person name="Yokoi T."/>
            <person name="Roa M.B."/>
            <person name="Lu M.J."/>
            <person name="Chang Y.Y."/>
            <person name="Ann P.J."/>
            <person name="Tsai J.N."/>
            <person name="Chen C.Y."/>
            <person name="Tzean S.S."/>
            <person name="Ota Y."/>
            <person name="Hattori T."/>
            <person name="Sahashi N."/>
            <person name="Liou R.F."/>
            <person name="Kikuchi T."/>
            <person name="Tsai I.J."/>
        </authorList>
    </citation>
    <scope>NUCLEOTIDE SEQUENCE [LARGE SCALE GENOMIC DNA]</scope>
    <source>
        <strain evidence="2 3">FFPRI411160</strain>
    </source>
</reference>
<name>A0A286UH42_9AGAM</name>
<protein>
    <submittedName>
        <fullName evidence="2">Uncharacterized protein</fullName>
    </submittedName>
</protein>
<evidence type="ECO:0000256" key="1">
    <source>
        <dbReference type="SAM" id="MobiDB-lite"/>
    </source>
</evidence>
<sequence>MIRRPPSLVPIDDSDVQELRDLLDRLRAEKEEQRRQQMLAHPTQPSQPEGLTLDSGFAPQPTSTQTTDNAVKGVFSESLRTGSREERLGLR</sequence>
<organism evidence="2 3">
    <name type="scientific">Pyrrhoderma noxium</name>
    <dbReference type="NCBI Taxonomy" id="2282107"/>
    <lineage>
        <taxon>Eukaryota</taxon>
        <taxon>Fungi</taxon>
        <taxon>Dikarya</taxon>
        <taxon>Basidiomycota</taxon>
        <taxon>Agaricomycotina</taxon>
        <taxon>Agaricomycetes</taxon>
        <taxon>Hymenochaetales</taxon>
        <taxon>Hymenochaetaceae</taxon>
        <taxon>Pyrrhoderma</taxon>
    </lineage>
</organism>